<accession>A0A4Z0YNH1</accession>
<feature type="transmembrane region" description="Helical" evidence="9">
    <location>
        <begin position="62"/>
        <end position="84"/>
    </location>
</feature>
<evidence type="ECO:0000313" key="10">
    <source>
        <dbReference type="EMBL" id="TGJ79166.1"/>
    </source>
</evidence>
<evidence type="ECO:0000256" key="3">
    <source>
        <dbReference type="ARBA" id="ARBA00022617"/>
    </source>
</evidence>
<evidence type="ECO:0000256" key="7">
    <source>
        <dbReference type="ARBA" id="ARBA00023033"/>
    </source>
</evidence>
<evidence type="ECO:0000256" key="6">
    <source>
        <dbReference type="ARBA" id="ARBA00023004"/>
    </source>
</evidence>
<dbReference type="Proteomes" id="UP000297716">
    <property type="component" value="Unassembled WGS sequence"/>
</dbReference>
<sequence>MDCEASSHVSLGAALLGVLSHLTIFIRGEWHMQGRAIITTYSFLTIALLCAEYCRVNDFSSAIRAVWHVTGSYAAGLFSSIIIYRKYFHRLRHFPGPPLAAITKLWHVWKVLDGKNHLLLDELFKNYGSVIRTGPEELTIINAAIPHIIDGQKGQFTKATFYDIFLPNLTITAARNVDDHDARRRIWERGFSPKSLTVYEERIIHYAELLSTQIENLVYEGDSINNCKGAIINITDWISWFSFDVMGEFAFSRSFRMLQDRKWHSKIRLLVDGLGAVGAVSPVPWLAQLGMSIRPRMFLAKDWLSLLQWCRECMDERLQMKGERSDVSHWLVDAYIKNGSQQADRAWLDGDAATVIVAGSGTVSVVLTFAFYHLARDPPQRDRLFKEIKDIDIYDRSQLQNCTNLNAFINETLRLYPPVPTGGNRTTPPTGVTINNEYIPGGVTIVAPKYSIHRLESSYASADHFIPERWTTRQDMVKDNRGFAPFSLGKFGCIGKSLAMIEMRFVIALLLKKFKIEFQGSDKGEALFADLKDQFTFAPGDLLLRFRLRE</sequence>
<feature type="binding site" description="axial binding residue" evidence="8">
    <location>
        <position position="493"/>
    </location>
    <ligand>
        <name>heme</name>
        <dbReference type="ChEBI" id="CHEBI:30413"/>
    </ligand>
    <ligandPart>
        <name>Fe</name>
        <dbReference type="ChEBI" id="CHEBI:18248"/>
    </ligandPart>
</feature>
<keyword evidence="9" id="KW-1133">Transmembrane helix</keyword>
<reference evidence="10 11" key="1">
    <citation type="submission" date="2019-03" db="EMBL/GenBank/DDBJ databases">
        <title>Draft genome sequence of Xylaria hypoxylon DSM 108379, a ubiquitous saprotrophic-parasitic fungi on hardwood.</title>
        <authorList>
            <person name="Buettner E."/>
            <person name="Leonhardt S."/>
            <person name="Gebauer A.M."/>
            <person name="Liers C."/>
            <person name="Hofrichter M."/>
            <person name="Kellner H."/>
        </authorList>
    </citation>
    <scope>NUCLEOTIDE SEQUENCE [LARGE SCALE GENOMIC DNA]</scope>
    <source>
        <strain evidence="10 11">DSM 108379</strain>
    </source>
</reference>
<keyword evidence="11" id="KW-1185">Reference proteome</keyword>
<evidence type="ECO:0000256" key="2">
    <source>
        <dbReference type="ARBA" id="ARBA00010617"/>
    </source>
</evidence>
<comment type="similarity">
    <text evidence="2">Belongs to the cytochrome P450 family.</text>
</comment>
<dbReference type="Gene3D" id="1.10.630.10">
    <property type="entry name" value="Cytochrome P450"/>
    <property type="match status" value="1"/>
</dbReference>
<evidence type="ECO:0008006" key="12">
    <source>
        <dbReference type="Google" id="ProtNLM"/>
    </source>
</evidence>
<evidence type="ECO:0000256" key="5">
    <source>
        <dbReference type="ARBA" id="ARBA00023002"/>
    </source>
</evidence>
<evidence type="ECO:0000256" key="4">
    <source>
        <dbReference type="ARBA" id="ARBA00022723"/>
    </source>
</evidence>
<dbReference type="STRING" id="37992.A0A4Z0YNH1"/>
<dbReference type="SUPFAM" id="SSF48264">
    <property type="entry name" value="Cytochrome P450"/>
    <property type="match status" value="1"/>
</dbReference>
<dbReference type="GO" id="GO:0004497">
    <property type="term" value="F:monooxygenase activity"/>
    <property type="evidence" value="ECO:0007669"/>
    <property type="project" value="UniProtKB-KW"/>
</dbReference>
<keyword evidence="3 8" id="KW-0349">Heme</keyword>
<dbReference type="InterPro" id="IPR002401">
    <property type="entry name" value="Cyt_P450_E_grp-I"/>
</dbReference>
<name>A0A4Z0YNH1_9PEZI</name>
<dbReference type="CDD" id="cd11061">
    <property type="entry name" value="CYP67-like"/>
    <property type="match status" value="1"/>
</dbReference>
<feature type="transmembrane region" description="Helical" evidence="9">
    <location>
        <begin position="38"/>
        <end position="56"/>
    </location>
</feature>
<gene>
    <name evidence="10" type="ORF">E0Z10_g9599</name>
</gene>
<evidence type="ECO:0000256" key="8">
    <source>
        <dbReference type="PIRSR" id="PIRSR602401-1"/>
    </source>
</evidence>
<keyword evidence="9" id="KW-0812">Transmembrane</keyword>
<proteinExistence type="inferred from homology"/>
<dbReference type="PRINTS" id="PR00385">
    <property type="entry name" value="P450"/>
</dbReference>
<dbReference type="PRINTS" id="PR00463">
    <property type="entry name" value="EP450I"/>
</dbReference>
<protein>
    <recommendedName>
        <fullName evidence="12">Cytochrome P450</fullName>
    </recommendedName>
</protein>
<keyword evidence="5" id="KW-0560">Oxidoreductase</keyword>
<feature type="transmembrane region" description="Helical" evidence="9">
    <location>
        <begin position="6"/>
        <end position="26"/>
    </location>
</feature>
<keyword evidence="4 8" id="KW-0479">Metal-binding</keyword>
<evidence type="ECO:0000256" key="9">
    <source>
        <dbReference type="SAM" id="Phobius"/>
    </source>
</evidence>
<dbReference type="Pfam" id="PF00067">
    <property type="entry name" value="p450"/>
    <property type="match status" value="1"/>
</dbReference>
<keyword evidence="9" id="KW-0472">Membrane</keyword>
<dbReference type="InterPro" id="IPR050121">
    <property type="entry name" value="Cytochrome_P450_monoxygenase"/>
</dbReference>
<dbReference type="PANTHER" id="PTHR24305:SF187">
    <property type="entry name" value="P450, PUTATIVE (EUROFUNG)-RELATED"/>
    <property type="match status" value="1"/>
</dbReference>
<comment type="caution">
    <text evidence="10">The sequence shown here is derived from an EMBL/GenBank/DDBJ whole genome shotgun (WGS) entry which is preliminary data.</text>
</comment>
<dbReference type="OrthoDB" id="6692864at2759"/>
<dbReference type="EMBL" id="SKBN01000310">
    <property type="protein sequence ID" value="TGJ79166.1"/>
    <property type="molecule type" value="Genomic_DNA"/>
</dbReference>
<evidence type="ECO:0000313" key="11">
    <source>
        <dbReference type="Proteomes" id="UP000297716"/>
    </source>
</evidence>
<keyword evidence="7" id="KW-0503">Monooxygenase</keyword>
<evidence type="ECO:0000256" key="1">
    <source>
        <dbReference type="ARBA" id="ARBA00001971"/>
    </source>
</evidence>
<dbReference type="PANTHER" id="PTHR24305">
    <property type="entry name" value="CYTOCHROME P450"/>
    <property type="match status" value="1"/>
</dbReference>
<organism evidence="10 11">
    <name type="scientific">Xylaria hypoxylon</name>
    <dbReference type="NCBI Taxonomy" id="37992"/>
    <lineage>
        <taxon>Eukaryota</taxon>
        <taxon>Fungi</taxon>
        <taxon>Dikarya</taxon>
        <taxon>Ascomycota</taxon>
        <taxon>Pezizomycotina</taxon>
        <taxon>Sordariomycetes</taxon>
        <taxon>Xylariomycetidae</taxon>
        <taxon>Xylariales</taxon>
        <taxon>Xylariaceae</taxon>
        <taxon>Xylaria</taxon>
    </lineage>
</organism>
<dbReference type="GO" id="GO:0016705">
    <property type="term" value="F:oxidoreductase activity, acting on paired donors, with incorporation or reduction of molecular oxygen"/>
    <property type="evidence" value="ECO:0007669"/>
    <property type="project" value="InterPro"/>
</dbReference>
<dbReference type="GO" id="GO:0020037">
    <property type="term" value="F:heme binding"/>
    <property type="evidence" value="ECO:0007669"/>
    <property type="project" value="InterPro"/>
</dbReference>
<dbReference type="GO" id="GO:0005506">
    <property type="term" value="F:iron ion binding"/>
    <property type="evidence" value="ECO:0007669"/>
    <property type="project" value="InterPro"/>
</dbReference>
<dbReference type="InterPro" id="IPR036396">
    <property type="entry name" value="Cyt_P450_sf"/>
</dbReference>
<keyword evidence="6 8" id="KW-0408">Iron</keyword>
<dbReference type="InterPro" id="IPR001128">
    <property type="entry name" value="Cyt_P450"/>
</dbReference>
<comment type="cofactor">
    <cofactor evidence="1 8">
        <name>heme</name>
        <dbReference type="ChEBI" id="CHEBI:30413"/>
    </cofactor>
</comment>
<dbReference type="AlphaFoldDB" id="A0A4Z0YNH1"/>